<evidence type="ECO:0000259" key="6">
    <source>
        <dbReference type="PROSITE" id="PS50208"/>
    </source>
</evidence>
<organism evidence="7 8">
    <name type="scientific">Actinia tenebrosa</name>
    <name type="common">Australian red waratah sea anemone</name>
    <dbReference type="NCBI Taxonomy" id="6105"/>
    <lineage>
        <taxon>Eukaryota</taxon>
        <taxon>Metazoa</taxon>
        <taxon>Cnidaria</taxon>
        <taxon>Anthozoa</taxon>
        <taxon>Hexacorallia</taxon>
        <taxon>Actiniaria</taxon>
        <taxon>Actiniidae</taxon>
        <taxon>Actinia</taxon>
    </lineage>
</organism>
<dbReference type="PANTHER" id="PTHR48169">
    <property type="entry name" value="DED DOMAIN-CONTAINING PROTEIN"/>
    <property type="match status" value="1"/>
</dbReference>
<dbReference type="GO" id="GO:0005737">
    <property type="term" value="C:cytoplasm"/>
    <property type="evidence" value="ECO:0007669"/>
    <property type="project" value="UniProtKB-ARBA"/>
</dbReference>
<dbReference type="GO" id="GO:0006508">
    <property type="term" value="P:proteolysis"/>
    <property type="evidence" value="ECO:0007669"/>
    <property type="project" value="InterPro"/>
</dbReference>
<dbReference type="KEGG" id="aten:116289374"/>
<dbReference type="PRINTS" id="PR00376">
    <property type="entry name" value="IL1BCENZYME"/>
</dbReference>
<dbReference type="AlphaFoldDB" id="A0A6P8H9B9"/>
<dbReference type="InterPro" id="IPR011600">
    <property type="entry name" value="Pept_C14_caspase"/>
</dbReference>
<dbReference type="Gene3D" id="3.40.50.1460">
    <property type="match status" value="1"/>
</dbReference>
<dbReference type="PROSITE" id="PS50208">
    <property type="entry name" value="CASPASE_P20"/>
    <property type="match status" value="1"/>
</dbReference>
<dbReference type="GO" id="GO:0004197">
    <property type="term" value="F:cysteine-type endopeptidase activity"/>
    <property type="evidence" value="ECO:0007669"/>
    <property type="project" value="InterPro"/>
</dbReference>
<name>A0A6P8H9B9_ACTTE</name>
<dbReference type="GO" id="GO:0051604">
    <property type="term" value="P:protein maturation"/>
    <property type="evidence" value="ECO:0007669"/>
    <property type="project" value="UniProtKB-ARBA"/>
</dbReference>
<dbReference type="RefSeq" id="XP_031552131.1">
    <property type="nucleotide sequence ID" value="XM_031696271.1"/>
</dbReference>
<comment type="similarity">
    <text evidence="1 3">Belongs to the peptidase C14A family.</text>
</comment>
<dbReference type="PROSITE" id="PS01122">
    <property type="entry name" value="CASPASE_CYS"/>
    <property type="match status" value="1"/>
</dbReference>
<dbReference type="InterPro" id="IPR002138">
    <property type="entry name" value="Pept_C14_p10"/>
</dbReference>
<reference evidence="8" key="1">
    <citation type="submission" date="2025-08" db="UniProtKB">
        <authorList>
            <consortium name="RefSeq"/>
        </authorList>
    </citation>
    <scope>IDENTIFICATION</scope>
</reference>
<dbReference type="Gene3D" id="2.60.120.920">
    <property type="match status" value="1"/>
</dbReference>
<dbReference type="PROSITE" id="PS50207">
    <property type="entry name" value="CASPASE_P10"/>
    <property type="match status" value="1"/>
</dbReference>
<accession>A0A6P8H9B9</accession>
<dbReference type="GO" id="GO:0006915">
    <property type="term" value="P:apoptotic process"/>
    <property type="evidence" value="ECO:0007669"/>
    <property type="project" value="UniProtKB-KW"/>
</dbReference>
<dbReference type="OrthoDB" id="6114029at2759"/>
<sequence>MQIRLEAFNMAFSSNFHTDTAIPENTTTIEEQSDNPEKNALAVDLVSIGSKMLNFSNKNQTVDNFEIKWPMYHELLTQFALDWGFFVDVDHLDENATLKIGIFVPSEVPYRACNIVWDHEVDPSILRGTIWYWNLINVRKRDICMMSSPTTVRQNYGNRSEVHIGSSVGVYKDSNGSLHFVVDNKDLGVAVEKISRRFFYGWIRIGNHGIVRITHRIDLSFGNYSRHVLSKGLNPRKEIQSQNPPKTSKQKESSTEAKKGKKKVKEKKGKEKVGGHQSSQNDQQARVEAVTHTEERAGQSKPLYVYRMTKKPRGHCLIISNSKFYDNSRNREGADADEKALKSLFQELHFTVTIKKNLTAEEMGRQLYDFSRKDHEEFDAFVCVIMTHGTDNNILLGVDDRKTNLEDLMTAVKPTNCRSLQGKPKFFIVQACRGDSREEVAGSYCPRTSFATKSSSYRSHCDTDDIDIDGLASLTTDSTLPRSMCPIEGDFLLAFATTPGYVALRDPKTGSIFVQVLVDVFRKNHNHYHVLDLLVEVNRQVAVQVETLSNGMYWQIPAPSFTLRGVFYLRENEQFPAY</sequence>
<protein>
    <submittedName>
        <fullName evidence="8">Uncharacterized protein LOC116289374</fullName>
    </submittedName>
</protein>
<evidence type="ECO:0000259" key="5">
    <source>
        <dbReference type="PROSITE" id="PS50207"/>
    </source>
</evidence>
<feature type="region of interest" description="Disordered" evidence="4">
    <location>
        <begin position="233"/>
        <end position="295"/>
    </location>
</feature>
<evidence type="ECO:0000256" key="4">
    <source>
        <dbReference type="SAM" id="MobiDB-lite"/>
    </source>
</evidence>
<keyword evidence="7" id="KW-1185">Reference proteome</keyword>
<dbReference type="CDD" id="cd00032">
    <property type="entry name" value="CASc"/>
    <property type="match status" value="1"/>
</dbReference>
<evidence type="ECO:0000256" key="3">
    <source>
        <dbReference type="RuleBase" id="RU003971"/>
    </source>
</evidence>
<dbReference type="InParanoid" id="A0A6P8H9B9"/>
<keyword evidence="2" id="KW-0053">Apoptosis</keyword>
<dbReference type="Proteomes" id="UP000515163">
    <property type="component" value="Unplaced"/>
</dbReference>
<dbReference type="SMART" id="SM00115">
    <property type="entry name" value="CASc"/>
    <property type="match status" value="1"/>
</dbReference>
<dbReference type="InterPro" id="IPR043136">
    <property type="entry name" value="B30.2/SPRY_sf"/>
</dbReference>
<dbReference type="SUPFAM" id="SSF52129">
    <property type="entry name" value="Caspase-like"/>
    <property type="match status" value="1"/>
</dbReference>
<gene>
    <name evidence="8" type="primary">LOC116289374</name>
</gene>
<feature type="domain" description="Caspase family p20" evidence="6">
    <location>
        <begin position="312"/>
        <end position="436"/>
    </location>
</feature>
<dbReference type="InterPro" id="IPR033139">
    <property type="entry name" value="Caspase_cys_AS"/>
</dbReference>
<dbReference type="Pfam" id="PF00656">
    <property type="entry name" value="Peptidase_C14"/>
    <property type="match status" value="1"/>
</dbReference>
<evidence type="ECO:0000313" key="8">
    <source>
        <dbReference type="RefSeq" id="XP_031552131.1"/>
    </source>
</evidence>
<feature type="compositionally biased region" description="Basic and acidic residues" evidence="4">
    <location>
        <begin position="249"/>
        <end position="258"/>
    </location>
</feature>
<dbReference type="PANTHER" id="PTHR48169:SF7">
    <property type="entry name" value="CASPASE 10"/>
    <property type="match status" value="1"/>
</dbReference>
<dbReference type="InterPro" id="IPR029030">
    <property type="entry name" value="Caspase-like_dom_sf"/>
</dbReference>
<dbReference type="GeneID" id="116289374"/>
<evidence type="ECO:0000256" key="1">
    <source>
        <dbReference type="ARBA" id="ARBA00010134"/>
    </source>
</evidence>
<dbReference type="InterPro" id="IPR015917">
    <property type="entry name" value="Pept_C14A"/>
</dbReference>
<evidence type="ECO:0000313" key="7">
    <source>
        <dbReference type="Proteomes" id="UP000515163"/>
    </source>
</evidence>
<feature type="domain" description="Caspase family p10" evidence="5">
    <location>
        <begin position="481"/>
        <end position="571"/>
    </location>
</feature>
<dbReference type="InterPro" id="IPR001309">
    <property type="entry name" value="Pept_C14_p20"/>
</dbReference>
<proteinExistence type="inferred from homology"/>
<evidence type="ECO:0000256" key="2">
    <source>
        <dbReference type="ARBA" id="ARBA00022703"/>
    </source>
</evidence>
<dbReference type="GO" id="GO:0043067">
    <property type="term" value="P:regulation of programmed cell death"/>
    <property type="evidence" value="ECO:0007669"/>
    <property type="project" value="UniProtKB-ARBA"/>
</dbReference>